<feature type="domain" description="23S rRNA (guanine(745)-N(1))-methyltransferase N-terminal" evidence="2">
    <location>
        <begin position="5"/>
        <end position="27"/>
    </location>
</feature>
<gene>
    <name evidence="3" type="ORF">K0U00_30865</name>
</gene>
<dbReference type="InterPro" id="IPR041698">
    <property type="entry name" value="Methyltransf_25"/>
</dbReference>
<keyword evidence="3" id="KW-0489">Methyltransferase</keyword>
<dbReference type="GO" id="GO:0032259">
    <property type="term" value="P:methylation"/>
    <property type="evidence" value="ECO:0007669"/>
    <property type="project" value="UniProtKB-KW"/>
</dbReference>
<dbReference type="InterPro" id="IPR048647">
    <property type="entry name" value="RlmA_N"/>
</dbReference>
<reference evidence="3 4" key="1">
    <citation type="submission" date="2021-07" db="EMBL/GenBank/DDBJ databases">
        <title>Paenibacillus radiodurans sp. nov., isolated from the southeastern edge of Tengger Desert.</title>
        <authorList>
            <person name="Zhang G."/>
        </authorList>
    </citation>
    <scope>NUCLEOTIDE SEQUENCE [LARGE SCALE GENOMIC DNA]</scope>
    <source>
        <strain evidence="3 4">CCM 7311</strain>
    </source>
</reference>
<evidence type="ECO:0000313" key="4">
    <source>
        <dbReference type="Proteomes" id="UP001519887"/>
    </source>
</evidence>
<dbReference type="PIRSF" id="PIRSF018249">
    <property type="entry name" value="MyrA_prd"/>
    <property type="match status" value="1"/>
</dbReference>
<dbReference type="EMBL" id="JAHZIK010001201">
    <property type="protein sequence ID" value="MBW7458451.1"/>
    <property type="molecule type" value="Genomic_DNA"/>
</dbReference>
<evidence type="ECO:0000259" key="1">
    <source>
        <dbReference type="Pfam" id="PF13649"/>
    </source>
</evidence>
<dbReference type="Gene3D" id="3.40.50.150">
    <property type="entry name" value="Vaccinia Virus protein VP39"/>
    <property type="match status" value="1"/>
</dbReference>
<accession>A0ABS7CC40</accession>
<dbReference type="Pfam" id="PF13649">
    <property type="entry name" value="Methyltransf_25"/>
    <property type="match status" value="1"/>
</dbReference>
<proteinExistence type="predicted"/>
<keyword evidence="3" id="KW-0808">Transferase</keyword>
<name>A0ABS7CC40_9BACL</name>
<keyword evidence="4" id="KW-1185">Reference proteome</keyword>
<organism evidence="3 4">
    <name type="scientific">Paenibacillus sepulcri</name>
    <dbReference type="NCBI Taxonomy" id="359917"/>
    <lineage>
        <taxon>Bacteria</taxon>
        <taxon>Bacillati</taxon>
        <taxon>Bacillota</taxon>
        <taxon>Bacilli</taxon>
        <taxon>Bacillales</taxon>
        <taxon>Paenibacillaceae</taxon>
        <taxon>Paenibacillus</taxon>
    </lineage>
</organism>
<evidence type="ECO:0000259" key="2">
    <source>
        <dbReference type="Pfam" id="PF21302"/>
    </source>
</evidence>
<dbReference type="GO" id="GO:0008168">
    <property type="term" value="F:methyltransferase activity"/>
    <property type="evidence" value="ECO:0007669"/>
    <property type="project" value="UniProtKB-KW"/>
</dbReference>
<dbReference type="InterPro" id="IPR029063">
    <property type="entry name" value="SAM-dependent_MTases_sf"/>
</dbReference>
<dbReference type="Pfam" id="PF21302">
    <property type="entry name" value="Zn_ribbon_RlmA"/>
    <property type="match status" value="1"/>
</dbReference>
<dbReference type="InterPro" id="IPR016718">
    <property type="entry name" value="rRNA_m1G-MeTrfase_A_prd"/>
</dbReference>
<dbReference type="SUPFAM" id="SSF53335">
    <property type="entry name" value="S-adenosyl-L-methionine-dependent methyltransferases"/>
    <property type="match status" value="1"/>
</dbReference>
<comment type="caution">
    <text evidence="3">The sequence shown here is derived from an EMBL/GenBank/DDBJ whole genome shotgun (WGS) entry which is preliminary data.</text>
</comment>
<dbReference type="Proteomes" id="UP001519887">
    <property type="component" value="Unassembled WGS sequence"/>
</dbReference>
<protein>
    <submittedName>
        <fullName evidence="3">Methyltransferase domain-containing protein</fullName>
    </submittedName>
</protein>
<feature type="domain" description="Methyltransferase" evidence="1">
    <location>
        <begin position="77"/>
        <end position="149"/>
    </location>
</feature>
<evidence type="ECO:0000313" key="3">
    <source>
        <dbReference type="EMBL" id="MBW7458451.1"/>
    </source>
</evidence>
<sequence>MRMVQSRSLICAKQHCFDLSKQGYINLALQGYKTKYNKRLFESRRTICRSGFFEPLNERISSRIGAVLNTANKEVRVLDAGCGEGSHLHSIQGKLARNIPVDLLGVGMDLSKEGISSASREYPDLIWCVADIAKCPFANEQFNFILNLLSPSNYAEFKRMLSDDGFVIKVIPEREYLQELRDFLSHKPEKQSYSNNSTIERFREHFARMDMERVRYRFPLDHTLIEPLLHMTPLSWGTAAERLKQIPEMNMTEITIDLTILIGKK</sequence>